<accession>A0A0B1RX59</accession>
<dbReference type="Proteomes" id="UP000053660">
    <property type="component" value="Unassembled WGS sequence"/>
</dbReference>
<keyword evidence="3" id="KW-1185">Reference proteome</keyword>
<evidence type="ECO:0000313" key="1">
    <source>
        <dbReference type="EMBL" id="KHJ75802.1"/>
    </source>
</evidence>
<dbReference type="EMBL" id="KN561147">
    <property type="protein sequence ID" value="KHJ86226.1"/>
    <property type="molecule type" value="Genomic_DNA"/>
</dbReference>
<dbReference type="AlphaFoldDB" id="A0A0B1RX59"/>
<gene>
    <name evidence="2" type="ORF">OESDEN_14032</name>
    <name evidence="1" type="ORF">OESDEN_24582</name>
</gene>
<dbReference type="Gene3D" id="3.40.33.10">
    <property type="entry name" value="CAP"/>
    <property type="match status" value="1"/>
</dbReference>
<protein>
    <recommendedName>
        <fullName evidence="4">SCP domain-containing protein</fullName>
    </recommendedName>
</protein>
<dbReference type="OrthoDB" id="5819511at2759"/>
<sequence length="46" mass="5235">MTFVTCNYQQAGNYKNELIYEKGEPCSKCPTGDTCKDTTEKLCLKH</sequence>
<evidence type="ECO:0000313" key="3">
    <source>
        <dbReference type="Proteomes" id="UP000053660"/>
    </source>
</evidence>
<reference evidence="1 3" key="1">
    <citation type="submission" date="2014-03" db="EMBL/GenBank/DDBJ databases">
        <title>Draft genome of the hookworm Oesophagostomum dentatum.</title>
        <authorList>
            <person name="Mitreva M."/>
        </authorList>
    </citation>
    <scope>NUCLEOTIDE SEQUENCE [LARGE SCALE GENOMIC DNA]</scope>
    <source>
        <strain evidence="1 3">OD-Hann</strain>
    </source>
</reference>
<dbReference type="EMBL" id="KN612386">
    <property type="protein sequence ID" value="KHJ75802.1"/>
    <property type="molecule type" value="Genomic_DNA"/>
</dbReference>
<name>A0A0B1RX59_OESDE</name>
<dbReference type="InterPro" id="IPR035940">
    <property type="entry name" value="CAP_sf"/>
</dbReference>
<dbReference type="SUPFAM" id="SSF55797">
    <property type="entry name" value="PR-1-like"/>
    <property type="match status" value="1"/>
</dbReference>
<proteinExistence type="predicted"/>
<evidence type="ECO:0008006" key="4">
    <source>
        <dbReference type="Google" id="ProtNLM"/>
    </source>
</evidence>
<organism evidence="1 3">
    <name type="scientific">Oesophagostomum dentatum</name>
    <name type="common">Nodular worm</name>
    <dbReference type="NCBI Taxonomy" id="61180"/>
    <lineage>
        <taxon>Eukaryota</taxon>
        <taxon>Metazoa</taxon>
        <taxon>Ecdysozoa</taxon>
        <taxon>Nematoda</taxon>
        <taxon>Chromadorea</taxon>
        <taxon>Rhabditida</taxon>
        <taxon>Rhabditina</taxon>
        <taxon>Rhabditomorpha</taxon>
        <taxon>Strongyloidea</taxon>
        <taxon>Strongylidae</taxon>
        <taxon>Oesophagostomum</taxon>
    </lineage>
</organism>
<evidence type="ECO:0000313" key="2">
    <source>
        <dbReference type="EMBL" id="KHJ86226.1"/>
    </source>
</evidence>